<organism evidence="3 4">
    <name type="scientific">Dinoponera quadriceps</name>
    <name type="common">South American ant</name>
    <dbReference type="NCBI Taxonomy" id="609295"/>
    <lineage>
        <taxon>Eukaryota</taxon>
        <taxon>Metazoa</taxon>
        <taxon>Ecdysozoa</taxon>
        <taxon>Arthropoda</taxon>
        <taxon>Hexapoda</taxon>
        <taxon>Insecta</taxon>
        <taxon>Pterygota</taxon>
        <taxon>Neoptera</taxon>
        <taxon>Endopterygota</taxon>
        <taxon>Hymenoptera</taxon>
        <taxon>Apocrita</taxon>
        <taxon>Aculeata</taxon>
        <taxon>Formicoidea</taxon>
        <taxon>Formicidae</taxon>
        <taxon>Ponerinae</taxon>
        <taxon>Ponerini</taxon>
        <taxon>Dinoponera</taxon>
    </lineage>
</organism>
<evidence type="ECO:0000313" key="4">
    <source>
        <dbReference type="RefSeq" id="XP_014485011.1"/>
    </source>
</evidence>
<evidence type="ECO:0000256" key="2">
    <source>
        <dbReference type="SAM" id="Phobius"/>
    </source>
</evidence>
<proteinExistence type="predicted"/>
<feature type="transmembrane region" description="Helical" evidence="2">
    <location>
        <begin position="6"/>
        <end position="27"/>
    </location>
</feature>
<dbReference type="RefSeq" id="XP_014485011.1">
    <property type="nucleotide sequence ID" value="XM_014629525.1"/>
</dbReference>
<evidence type="ECO:0000256" key="1">
    <source>
        <dbReference type="SAM" id="MobiDB-lite"/>
    </source>
</evidence>
<name>A0A6P3Y2D6_DINQU</name>
<keyword evidence="2" id="KW-1133">Transmembrane helix</keyword>
<dbReference type="KEGG" id="dqu:106749762"/>
<keyword evidence="3" id="KW-1185">Reference proteome</keyword>
<evidence type="ECO:0000313" key="3">
    <source>
        <dbReference type="Proteomes" id="UP000515204"/>
    </source>
</evidence>
<keyword evidence="2" id="KW-0812">Transmembrane</keyword>
<dbReference type="GeneID" id="106749762"/>
<dbReference type="Proteomes" id="UP000515204">
    <property type="component" value="Unplaced"/>
</dbReference>
<dbReference type="AlphaFoldDB" id="A0A6P3Y2D6"/>
<sequence>MLYRTTYLSTICFISWSTLFVIDSILLGKHQAHKLVDNKQLSKPFNQSDKKTFLLDTYARIVATNNRRCPKRLRDLAKPKRQTCSDRNGDSMNFDLNWHTGNAAKAKRSSENSKMKELR</sequence>
<reference evidence="4" key="1">
    <citation type="submission" date="2025-08" db="UniProtKB">
        <authorList>
            <consortium name="RefSeq"/>
        </authorList>
    </citation>
    <scope>IDENTIFICATION</scope>
</reference>
<keyword evidence="2" id="KW-0472">Membrane</keyword>
<dbReference type="OrthoDB" id="7701064at2759"/>
<feature type="region of interest" description="Disordered" evidence="1">
    <location>
        <begin position="95"/>
        <end position="119"/>
    </location>
</feature>
<feature type="compositionally biased region" description="Basic and acidic residues" evidence="1">
    <location>
        <begin position="108"/>
        <end position="119"/>
    </location>
</feature>
<protein>
    <submittedName>
        <fullName evidence="4">Uncharacterized protein LOC106749762</fullName>
    </submittedName>
</protein>
<gene>
    <name evidence="4" type="primary">LOC106749762</name>
</gene>
<accession>A0A6P3Y2D6</accession>